<reference evidence="1" key="1">
    <citation type="submission" date="2023-12" db="EMBL/GenBank/DDBJ databases">
        <authorList>
            <person name="Brown T."/>
        </authorList>
    </citation>
    <scope>NUCLEOTIDE SEQUENCE</scope>
</reference>
<keyword evidence="2" id="KW-1185">Reference proteome</keyword>
<gene>
    <name evidence="1" type="ORF">MPIPNATIZW_LOCUS17065</name>
</gene>
<dbReference type="EMBL" id="OY882866">
    <property type="protein sequence ID" value="CAK6448759.1"/>
    <property type="molecule type" value="Genomic_DNA"/>
</dbReference>
<organism evidence="1 2">
    <name type="scientific">Pipistrellus nathusii</name>
    <name type="common">Nathusius' pipistrelle</name>
    <dbReference type="NCBI Taxonomy" id="59473"/>
    <lineage>
        <taxon>Eukaryota</taxon>
        <taxon>Metazoa</taxon>
        <taxon>Chordata</taxon>
        <taxon>Craniata</taxon>
        <taxon>Vertebrata</taxon>
        <taxon>Euteleostomi</taxon>
        <taxon>Mammalia</taxon>
        <taxon>Eutheria</taxon>
        <taxon>Laurasiatheria</taxon>
        <taxon>Chiroptera</taxon>
        <taxon>Yangochiroptera</taxon>
        <taxon>Vespertilionidae</taxon>
        <taxon>Pipistrellus</taxon>
    </lineage>
</organism>
<name>A0ABP0AE18_PIPNA</name>
<protein>
    <submittedName>
        <fullName evidence="1">Uncharacterized protein</fullName>
    </submittedName>
</protein>
<sequence>MAQGAPSPAPRCQELPGPWQPWQLGASSLPQHLLQLWGFLLPGPQHPPMTLSLGVLSLRHPHHQLKVLLLFGEGRQWAWVWGVGLVSWEMLLNSRGPVGGEFRGRLREGLQAVWGSKRPRPYALQLSQLVPQGMAVQLQALRAPTARSVKAAFSPCWGPGAQLLVDGGDSFQNVL</sequence>
<dbReference type="Proteomes" id="UP001314169">
    <property type="component" value="Chromosome 9"/>
</dbReference>
<proteinExistence type="predicted"/>
<evidence type="ECO:0000313" key="2">
    <source>
        <dbReference type="Proteomes" id="UP001314169"/>
    </source>
</evidence>
<accession>A0ABP0AE18</accession>
<evidence type="ECO:0000313" key="1">
    <source>
        <dbReference type="EMBL" id="CAK6448759.1"/>
    </source>
</evidence>